<reference evidence="1 2" key="2">
    <citation type="journal article" date="2022" name="Mol. Ecol. Resour.">
        <title>The genomes of chicory, endive, great burdock and yacon provide insights into Asteraceae paleo-polyploidization history and plant inulin production.</title>
        <authorList>
            <person name="Fan W."/>
            <person name="Wang S."/>
            <person name="Wang H."/>
            <person name="Wang A."/>
            <person name="Jiang F."/>
            <person name="Liu H."/>
            <person name="Zhao H."/>
            <person name="Xu D."/>
            <person name="Zhang Y."/>
        </authorList>
    </citation>
    <scope>NUCLEOTIDE SEQUENCE [LARGE SCALE GENOMIC DNA]</scope>
    <source>
        <strain evidence="2">cv. Niubang</strain>
    </source>
</reference>
<keyword evidence="2" id="KW-1185">Reference proteome</keyword>
<gene>
    <name evidence="1" type="ORF">L6452_17390</name>
</gene>
<dbReference type="EMBL" id="CM042051">
    <property type="protein sequence ID" value="KAI3728748.1"/>
    <property type="molecule type" value="Genomic_DNA"/>
</dbReference>
<dbReference type="Proteomes" id="UP001055879">
    <property type="component" value="Linkage Group LG05"/>
</dbReference>
<name>A0ACB9C3I5_ARCLA</name>
<reference evidence="2" key="1">
    <citation type="journal article" date="2022" name="Mol. Ecol. Resour.">
        <title>The genomes of chicory, endive, great burdock and yacon provide insights into Asteraceae palaeo-polyploidization history and plant inulin production.</title>
        <authorList>
            <person name="Fan W."/>
            <person name="Wang S."/>
            <person name="Wang H."/>
            <person name="Wang A."/>
            <person name="Jiang F."/>
            <person name="Liu H."/>
            <person name="Zhao H."/>
            <person name="Xu D."/>
            <person name="Zhang Y."/>
        </authorList>
    </citation>
    <scope>NUCLEOTIDE SEQUENCE [LARGE SCALE GENOMIC DNA]</scope>
    <source>
        <strain evidence="2">cv. Niubang</strain>
    </source>
</reference>
<accession>A0ACB9C3I5</accession>
<comment type="caution">
    <text evidence="1">The sequence shown here is derived from an EMBL/GenBank/DDBJ whole genome shotgun (WGS) entry which is preliminary data.</text>
</comment>
<proteinExistence type="predicted"/>
<sequence>MEPLRGFGFHLCIQLEIDRNKPFPGFFFICGFSFNSILLVSHTIHFTLSLLSTKTQVRGFNKQSHATEPRSTAIFAAPVGV</sequence>
<evidence type="ECO:0000313" key="2">
    <source>
        <dbReference type="Proteomes" id="UP001055879"/>
    </source>
</evidence>
<evidence type="ECO:0000313" key="1">
    <source>
        <dbReference type="EMBL" id="KAI3728748.1"/>
    </source>
</evidence>
<organism evidence="1 2">
    <name type="scientific">Arctium lappa</name>
    <name type="common">Greater burdock</name>
    <name type="synonym">Lappa major</name>
    <dbReference type="NCBI Taxonomy" id="4217"/>
    <lineage>
        <taxon>Eukaryota</taxon>
        <taxon>Viridiplantae</taxon>
        <taxon>Streptophyta</taxon>
        <taxon>Embryophyta</taxon>
        <taxon>Tracheophyta</taxon>
        <taxon>Spermatophyta</taxon>
        <taxon>Magnoliopsida</taxon>
        <taxon>eudicotyledons</taxon>
        <taxon>Gunneridae</taxon>
        <taxon>Pentapetalae</taxon>
        <taxon>asterids</taxon>
        <taxon>campanulids</taxon>
        <taxon>Asterales</taxon>
        <taxon>Asteraceae</taxon>
        <taxon>Carduoideae</taxon>
        <taxon>Cardueae</taxon>
        <taxon>Arctiinae</taxon>
        <taxon>Arctium</taxon>
    </lineage>
</organism>
<protein>
    <submittedName>
        <fullName evidence="1">Uncharacterized protein</fullName>
    </submittedName>
</protein>